<evidence type="ECO:0000313" key="3">
    <source>
        <dbReference type="Proteomes" id="UP001597419"/>
    </source>
</evidence>
<dbReference type="RefSeq" id="WP_345395817.1">
    <property type="nucleotide sequence ID" value="NZ_BAABHG010000007.1"/>
</dbReference>
<keyword evidence="1" id="KW-0812">Transmembrane</keyword>
<name>A0ABW5G961_9PSEU</name>
<accession>A0ABW5G961</accession>
<gene>
    <name evidence="2" type="ORF">ACFSYJ_05270</name>
</gene>
<proteinExistence type="predicted"/>
<keyword evidence="1" id="KW-1133">Transmembrane helix</keyword>
<keyword evidence="3" id="KW-1185">Reference proteome</keyword>
<feature type="transmembrane region" description="Helical" evidence="1">
    <location>
        <begin position="22"/>
        <end position="43"/>
    </location>
</feature>
<dbReference type="EMBL" id="JBHUKU010000003">
    <property type="protein sequence ID" value="MFD2457993.1"/>
    <property type="molecule type" value="Genomic_DNA"/>
</dbReference>
<evidence type="ECO:0000313" key="2">
    <source>
        <dbReference type="EMBL" id="MFD2457993.1"/>
    </source>
</evidence>
<dbReference type="Proteomes" id="UP001597419">
    <property type="component" value="Unassembled WGS sequence"/>
</dbReference>
<sequence>MMTSTVANLAIPYGASSDLPHALVSAVIVAALLAGVSALSVAARKRKVARAEAAAPAPVEDRSQALLRQARWHDQTRDQMAADGRSAEALAQARTAADQWRELTRLRPGRFQAEQQAALNRLGELLAASGQPDEAARVQREAAGIA</sequence>
<organism evidence="2 3">
    <name type="scientific">Amycolatopsis samaneae</name>
    <dbReference type="NCBI Taxonomy" id="664691"/>
    <lineage>
        <taxon>Bacteria</taxon>
        <taxon>Bacillati</taxon>
        <taxon>Actinomycetota</taxon>
        <taxon>Actinomycetes</taxon>
        <taxon>Pseudonocardiales</taxon>
        <taxon>Pseudonocardiaceae</taxon>
        <taxon>Amycolatopsis</taxon>
    </lineage>
</organism>
<protein>
    <submittedName>
        <fullName evidence="2">Uncharacterized protein</fullName>
    </submittedName>
</protein>
<comment type="caution">
    <text evidence="2">The sequence shown here is derived from an EMBL/GenBank/DDBJ whole genome shotgun (WGS) entry which is preliminary data.</text>
</comment>
<reference evidence="3" key="1">
    <citation type="journal article" date="2019" name="Int. J. Syst. Evol. Microbiol.">
        <title>The Global Catalogue of Microorganisms (GCM) 10K type strain sequencing project: providing services to taxonomists for standard genome sequencing and annotation.</title>
        <authorList>
            <consortium name="The Broad Institute Genomics Platform"/>
            <consortium name="The Broad Institute Genome Sequencing Center for Infectious Disease"/>
            <person name="Wu L."/>
            <person name="Ma J."/>
        </authorList>
    </citation>
    <scope>NUCLEOTIDE SEQUENCE [LARGE SCALE GENOMIC DNA]</scope>
    <source>
        <strain evidence="3">CGMCC 4.7643</strain>
    </source>
</reference>
<keyword evidence="1" id="KW-0472">Membrane</keyword>
<evidence type="ECO:0000256" key="1">
    <source>
        <dbReference type="SAM" id="Phobius"/>
    </source>
</evidence>